<gene>
    <name evidence="2" type="ORF">OLW01_12610</name>
</gene>
<name>A0ABY7ANW8_9ALTE</name>
<keyword evidence="1" id="KW-0812">Transmembrane</keyword>
<dbReference type="Proteomes" id="UP001163726">
    <property type="component" value="Chromosome"/>
</dbReference>
<protein>
    <submittedName>
        <fullName evidence="2">Uncharacterized protein</fullName>
    </submittedName>
</protein>
<accession>A0ABY7ANW8</accession>
<keyword evidence="1" id="KW-0472">Membrane</keyword>
<reference evidence="2" key="1">
    <citation type="submission" date="2022-10" db="EMBL/GenBank/DDBJ databases">
        <title>Catenovulum adriacola sp. nov. isolated in the Harbour of Susak.</title>
        <authorList>
            <person name="Schoch T."/>
            <person name="Reich S.J."/>
            <person name="Stoeferle S."/>
            <person name="Flaiz M."/>
            <person name="Kazda M."/>
            <person name="Riedel C.U."/>
            <person name="Duerre P."/>
        </authorList>
    </citation>
    <scope>NUCLEOTIDE SEQUENCE</scope>
    <source>
        <strain evidence="2">TS8</strain>
    </source>
</reference>
<keyword evidence="3" id="KW-1185">Reference proteome</keyword>
<feature type="transmembrane region" description="Helical" evidence="1">
    <location>
        <begin position="14"/>
        <end position="37"/>
    </location>
</feature>
<organism evidence="2 3">
    <name type="scientific">Catenovulum adriaticum</name>
    <dbReference type="NCBI Taxonomy" id="2984846"/>
    <lineage>
        <taxon>Bacteria</taxon>
        <taxon>Pseudomonadati</taxon>
        <taxon>Pseudomonadota</taxon>
        <taxon>Gammaproteobacteria</taxon>
        <taxon>Alteromonadales</taxon>
        <taxon>Alteromonadaceae</taxon>
        <taxon>Catenovulum</taxon>
    </lineage>
</organism>
<keyword evidence="1" id="KW-1133">Transmembrane helix</keyword>
<proteinExistence type="predicted"/>
<sequence>MLDAYVSESISQDVSWFVVYFGAAHCFGCIFLVMSIWNDFWLWRRKGELIWHLFWSFELTVIEWLY</sequence>
<evidence type="ECO:0000313" key="2">
    <source>
        <dbReference type="EMBL" id="WAJ69971.1"/>
    </source>
</evidence>
<dbReference type="RefSeq" id="WP_268074270.1">
    <property type="nucleotide sequence ID" value="NZ_CP109965.1"/>
</dbReference>
<evidence type="ECO:0000313" key="3">
    <source>
        <dbReference type="Proteomes" id="UP001163726"/>
    </source>
</evidence>
<dbReference type="EMBL" id="CP109965">
    <property type="protein sequence ID" value="WAJ69971.1"/>
    <property type="molecule type" value="Genomic_DNA"/>
</dbReference>
<evidence type="ECO:0000256" key="1">
    <source>
        <dbReference type="SAM" id="Phobius"/>
    </source>
</evidence>